<dbReference type="KEGG" id="psco:LY89DRAFT_199339"/>
<dbReference type="InParanoid" id="A0A194WZ85"/>
<dbReference type="Proteomes" id="UP000070700">
    <property type="component" value="Unassembled WGS sequence"/>
</dbReference>
<reference evidence="2 3" key="1">
    <citation type="submission" date="2015-10" db="EMBL/GenBank/DDBJ databases">
        <title>Full genome of DAOMC 229536 Phialocephala scopiformis, a fungal endophyte of spruce producing the potent anti-insectan compound rugulosin.</title>
        <authorList>
            <consortium name="DOE Joint Genome Institute"/>
            <person name="Walker A.K."/>
            <person name="Frasz S.L."/>
            <person name="Seifert K.A."/>
            <person name="Miller J.D."/>
            <person name="Mondo S.J."/>
            <person name="Labutti K."/>
            <person name="Lipzen A."/>
            <person name="Dockter R."/>
            <person name="Kennedy M."/>
            <person name="Grigoriev I.V."/>
            <person name="Spatafora J.W."/>
        </authorList>
    </citation>
    <scope>NUCLEOTIDE SEQUENCE [LARGE SCALE GENOMIC DNA]</scope>
    <source>
        <strain evidence="2 3">CBS 120377</strain>
    </source>
</reference>
<keyword evidence="3" id="KW-1185">Reference proteome</keyword>
<evidence type="ECO:0000313" key="3">
    <source>
        <dbReference type="Proteomes" id="UP000070700"/>
    </source>
</evidence>
<feature type="compositionally biased region" description="Low complexity" evidence="1">
    <location>
        <begin position="7"/>
        <end position="25"/>
    </location>
</feature>
<proteinExistence type="predicted"/>
<gene>
    <name evidence="2" type="ORF">LY89DRAFT_199339</name>
</gene>
<feature type="region of interest" description="Disordered" evidence="1">
    <location>
        <begin position="1"/>
        <end position="25"/>
    </location>
</feature>
<accession>A0A194WZ85</accession>
<evidence type="ECO:0000256" key="1">
    <source>
        <dbReference type="SAM" id="MobiDB-lite"/>
    </source>
</evidence>
<sequence length="157" mass="17670">MKKGRLITTTQEQQNISNSQSSRSSRMFRMCLRPLLRRADGAVGIHSFNEQVTTTTTPLMTTTNKIPISSLSKITILLHQQMLQPTCASKTQRESNTFHFDVAMILHKPPLITPKISSSNLTRALVVIVMKGSDWHTTTYTYKSAYKSPLISQYPLA</sequence>
<dbReference type="RefSeq" id="XP_018067379.1">
    <property type="nucleotide sequence ID" value="XM_018205772.1"/>
</dbReference>
<protein>
    <submittedName>
        <fullName evidence="2">Uncharacterized protein</fullName>
    </submittedName>
</protein>
<dbReference type="AlphaFoldDB" id="A0A194WZ85"/>
<evidence type="ECO:0000313" key="2">
    <source>
        <dbReference type="EMBL" id="KUJ13024.1"/>
    </source>
</evidence>
<dbReference type="EMBL" id="KQ947423">
    <property type="protein sequence ID" value="KUJ13024.1"/>
    <property type="molecule type" value="Genomic_DNA"/>
</dbReference>
<name>A0A194WZ85_MOLSC</name>
<dbReference type="GeneID" id="28815498"/>
<organism evidence="2 3">
    <name type="scientific">Mollisia scopiformis</name>
    <name type="common">Conifer needle endophyte fungus</name>
    <name type="synonym">Phialocephala scopiformis</name>
    <dbReference type="NCBI Taxonomy" id="149040"/>
    <lineage>
        <taxon>Eukaryota</taxon>
        <taxon>Fungi</taxon>
        <taxon>Dikarya</taxon>
        <taxon>Ascomycota</taxon>
        <taxon>Pezizomycotina</taxon>
        <taxon>Leotiomycetes</taxon>
        <taxon>Helotiales</taxon>
        <taxon>Mollisiaceae</taxon>
        <taxon>Mollisia</taxon>
    </lineage>
</organism>